<proteinExistence type="predicted"/>
<evidence type="ECO:0000256" key="3">
    <source>
        <dbReference type="ARBA" id="ARBA00022989"/>
    </source>
</evidence>
<protein>
    <submittedName>
        <fullName evidence="7">DUF202 domain-containing protein</fullName>
    </submittedName>
</protein>
<name>A0A5M6CL12_9FLAO</name>
<reference evidence="7 8" key="1">
    <citation type="submission" date="2019-09" db="EMBL/GenBank/DDBJ databases">
        <title>Genome sequence and assembly of Flavobacterium sp.</title>
        <authorList>
            <person name="Chhetri G."/>
        </authorList>
    </citation>
    <scope>NUCLEOTIDE SEQUENCE [LARGE SCALE GENOMIC DNA]</scope>
    <source>
        <strain evidence="7 8">SNL9</strain>
    </source>
</reference>
<evidence type="ECO:0000259" key="6">
    <source>
        <dbReference type="Pfam" id="PF02656"/>
    </source>
</evidence>
<dbReference type="EMBL" id="VWSG01000003">
    <property type="protein sequence ID" value="KAA5535753.1"/>
    <property type="molecule type" value="Genomic_DNA"/>
</dbReference>
<comment type="subcellular location">
    <subcellularLocation>
        <location evidence="1">Endomembrane system</location>
        <topology evidence="1">Multi-pass membrane protein</topology>
    </subcellularLocation>
</comment>
<comment type="caution">
    <text evidence="7">The sequence shown here is derived from an EMBL/GenBank/DDBJ whole genome shotgun (WGS) entry which is preliminary data.</text>
</comment>
<feature type="transmembrane region" description="Helical" evidence="5">
    <location>
        <begin position="53"/>
        <end position="73"/>
    </location>
</feature>
<dbReference type="RefSeq" id="WP_150010806.1">
    <property type="nucleotide sequence ID" value="NZ_VWSG01000003.1"/>
</dbReference>
<keyword evidence="8" id="KW-1185">Reference proteome</keyword>
<dbReference type="InterPro" id="IPR003807">
    <property type="entry name" value="DUF202"/>
</dbReference>
<evidence type="ECO:0000256" key="4">
    <source>
        <dbReference type="ARBA" id="ARBA00023136"/>
    </source>
</evidence>
<organism evidence="7 8">
    <name type="scientific">Paenimyroides baculatum</name>
    <dbReference type="NCBI Taxonomy" id="2608000"/>
    <lineage>
        <taxon>Bacteria</taxon>
        <taxon>Pseudomonadati</taxon>
        <taxon>Bacteroidota</taxon>
        <taxon>Flavobacteriia</taxon>
        <taxon>Flavobacteriales</taxon>
        <taxon>Flavobacteriaceae</taxon>
        <taxon>Paenimyroides</taxon>
    </lineage>
</organism>
<gene>
    <name evidence="7" type="ORF">F0460_04765</name>
</gene>
<evidence type="ECO:0000256" key="1">
    <source>
        <dbReference type="ARBA" id="ARBA00004127"/>
    </source>
</evidence>
<dbReference type="AlphaFoldDB" id="A0A5M6CL12"/>
<feature type="domain" description="DUF202" evidence="6">
    <location>
        <begin position="15"/>
        <end position="78"/>
    </location>
</feature>
<evidence type="ECO:0000313" key="8">
    <source>
        <dbReference type="Proteomes" id="UP000325141"/>
    </source>
</evidence>
<evidence type="ECO:0000256" key="2">
    <source>
        <dbReference type="ARBA" id="ARBA00022692"/>
    </source>
</evidence>
<dbReference type="Pfam" id="PF02656">
    <property type="entry name" value="DUF202"/>
    <property type="match status" value="1"/>
</dbReference>
<sequence>MNKDLILREKLALQRTHLANQTALLAFVRTAMYFFVAGLSIDSFFKFSETHLVMWTFFIISFMLLLYGVANYFRNKKMIKLSEQHIGDYKTEYLNSN</sequence>
<evidence type="ECO:0000313" key="7">
    <source>
        <dbReference type="EMBL" id="KAA5535753.1"/>
    </source>
</evidence>
<dbReference type="GO" id="GO:0012505">
    <property type="term" value="C:endomembrane system"/>
    <property type="evidence" value="ECO:0007669"/>
    <property type="project" value="UniProtKB-SubCell"/>
</dbReference>
<accession>A0A5M6CL12</accession>
<keyword evidence="4 5" id="KW-0472">Membrane</keyword>
<dbReference type="Proteomes" id="UP000325141">
    <property type="component" value="Unassembled WGS sequence"/>
</dbReference>
<keyword evidence="2 5" id="KW-0812">Transmembrane</keyword>
<feature type="transmembrane region" description="Helical" evidence="5">
    <location>
        <begin position="21"/>
        <end position="41"/>
    </location>
</feature>
<keyword evidence="3 5" id="KW-1133">Transmembrane helix</keyword>
<evidence type="ECO:0000256" key="5">
    <source>
        <dbReference type="SAM" id="Phobius"/>
    </source>
</evidence>